<dbReference type="OrthoDB" id="279598at2"/>
<reference evidence="2 3" key="1">
    <citation type="submission" date="2019-02" db="EMBL/GenBank/DDBJ databases">
        <title>Deep-cultivation of Planctomycetes and their phenomic and genomic characterization uncovers novel biology.</title>
        <authorList>
            <person name="Wiegand S."/>
            <person name="Jogler M."/>
            <person name="Boedeker C."/>
            <person name="Pinto D."/>
            <person name="Vollmers J."/>
            <person name="Rivas-Marin E."/>
            <person name="Kohn T."/>
            <person name="Peeters S.H."/>
            <person name="Heuer A."/>
            <person name="Rast P."/>
            <person name="Oberbeckmann S."/>
            <person name="Bunk B."/>
            <person name="Jeske O."/>
            <person name="Meyerdierks A."/>
            <person name="Storesund J.E."/>
            <person name="Kallscheuer N."/>
            <person name="Luecker S."/>
            <person name="Lage O.M."/>
            <person name="Pohl T."/>
            <person name="Merkel B.J."/>
            <person name="Hornburger P."/>
            <person name="Mueller R.-W."/>
            <person name="Bruemmer F."/>
            <person name="Labrenz M."/>
            <person name="Spormann A.M."/>
            <person name="Op Den Camp H."/>
            <person name="Overmann J."/>
            <person name="Amann R."/>
            <person name="Jetten M.S.M."/>
            <person name="Mascher T."/>
            <person name="Medema M.H."/>
            <person name="Devos D.P."/>
            <person name="Kaster A.-K."/>
            <person name="Ovreas L."/>
            <person name="Rohde M."/>
            <person name="Galperin M.Y."/>
            <person name="Jogler C."/>
        </authorList>
    </citation>
    <scope>NUCLEOTIDE SEQUENCE [LARGE SCALE GENOMIC DNA]</scope>
    <source>
        <strain evidence="2 3">Poly51</strain>
    </source>
</reference>
<dbReference type="AlphaFoldDB" id="A0A5C6EFQ3"/>
<evidence type="ECO:0000256" key="1">
    <source>
        <dbReference type="SAM" id="SignalP"/>
    </source>
</evidence>
<name>A0A5C6EFQ3_9BACT</name>
<dbReference type="Proteomes" id="UP000318288">
    <property type="component" value="Unassembled WGS sequence"/>
</dbReference>
<proteinExistence type="predicted"/>
<sequence precursor="true">MRFFGTIAMGFVLFVSGGATCARRPSTIPYPPPPVVFNETPTIQQVVEVVNRTSAVTQLSTNSASVEMLSMPGLPTLNATMNLQRDKNFRLRASIPILLGMGMDMGSNNETFWFEVPENMTKTLYYANHNQYQQQLDRAILPVDPTWIMDALGLAQIDPATVIAGPLTLPDGKLQVRTTVATAAGNYSRDLFIEKNAGYVTDQFLYNPSGRLVAQSQASGHRYYEQQQCALPHRVDLNLVPASGPALTMRISISDYTVNQLLSGDPNLFVMPTSATNSVDLTTLSGAPMISAVPSPGPQAYTADASTAYPIRGTTSSTLR</sequence>
<evidence type="ECO:0000313" key="3">
    <source>
        <dbReference type="Proteomes" id="UP000318288"/>
    </source>
</evidence>
<gene>
    <name evidence="2" type="ORF">Poly51_45240</name>
</gene>
<dbReference type="EMBL" id="SJPW01000006">
    <property type="protein sequence ID" value="TWU48623.1"/>
    <property type="molecule type" value="Genomic_DNA"/>
</dbReference>
<evidence type="ECO:0000313" key="2">
    <source>
        <dbReference type="EMBL" id="TWU48623.1"/>
    </source>
</evidence>
<dbReference type="RefSeq" id="WP_146460086.1">
    <property type="nucleotide sequence ID" value="NZ_SJPW01000006.1"/>
</dbReference>
<protein>
    <recommendedName>
        <fullName evidence="4">Lipoprotein</fullName>
    </recommendedName>
</protein>
<organism evidence="2 3">
    <name type="scientific">Rubripirellula tenax</name>
    <dbReference type="NCBI Taxonomy" id="2528015"/>
    <lineage>
        <taxon>Bacteria</taxon>
        <taxon>Pseudomonadati</taxon>
        <taxon>Planctomycetota</taxon>
        <taxon>Planctomycetia</taxon>
        <taxon>Pirellulales</taxon>
        <taxon>Pirellulaceae</taxon>
        <taxon>Rubripirellula</taxon>
    </lineage>
</organism>
<keyword evidence="3" id="KW-1185">Reference proteome</keyword>
<evidence type="ECO:0008006" key="4">
    <source>
        <dbReference type="Google" id="ProtNLM"/>
    </source>
</evidence>
<keyword evidence="1" id="KW-0732">Signal</keyword>
<accession>A0A5C6EFQ3</accession>
<comment type="caution">
    <text evidence="2">The sequence shown here is derived from an EMBL/GenBank/DDBJ whole genome shotgun (WGS) entry which is preliminary data.</text>
</comment>
<feature type="chain" id="PRO_5022714968" description="Lipoprotein" evidence="1">
    <location>
        <begin position="22"/>
        <end position="320"/>
    </location>
</feature>
<feature type="signal peptide" evidence="1">
    <location>
        <begin position="1"/>
        <end position="21"/>
    </location>
</feature>